<dbReference type="InterPro" id="IPR002937">
    <property type="entry name" value="Amino_oxidase"/>
</dbReference>
<comment type="function">
    <text evidence="1">Probable oxidoreductase that may play a role as regulator of mitochondrial function.</text>
</comment>
<comment type="subunit">
    <text evidence="2">Interacts with COX5B; this interaction may contribute to localize PYROXD2 to the inner face of the inner mitochondrial membrane.</text>
</comment>
<evidence type="ECO:0000259" key="4">
    <source>
        <dbReference type="Pfam" id="PF01593"/>
    </source>
</evidence>
<dbReference type="PANTHER" id="PTHR10668:SF103">
    <property type="entry name" value="PYRIDINE NUCLEOTIDE-DISULFIDE OXIDOREDUCTASE DOMAIN-CONTAINING PROTEIN 2"/>
    <property type="match status" value="1"/>
</dbReference>
<dbReference type="PANTHER" id="PTHR10668">
    <property type="entry name" value="PHYTOENE DEHYDROGENASE"/>
    <property type="match status" value="1"/>
</dbReference>
<evidence type="ECO:0000313" key="5">
    <source>
        <dbReference type="EMBL" id="QDU41522.1"/>
    </source>
</evidence>
<organism evidence="5 6">
    <name type="scientific">Maioricimonas rarisocia</name>
    <dbReference type="NCBI Taxonomy" id="2528026"/>
    <lineage>
        <taxon>Bacteria</taxon>
        <taxon>Pseudomonadati</taxon>
        <taxon>Planctomycetota</taxon>
        <taxon>Planctomycetia</taxon>
        <taxon>Planctomycetales</taxon>
        <taxon>Planctomycetaceae</taxon>
        <taxon>Maioricimonas</taxon>
    </lineage>
</organism>
<evidence type="ECO:0000256" key="1">
    <source>
        <dbReference type="ARBA" id="ARBA00037217"/>
    </source>
</evidence>
<dbReference type="Gene3D" id="3.50.50.60">
    <property type="entry name" value="FAD/NAD(P)-binding domain"/>
    <property type="match status" value="2"/>
</dbReference>
<feature type="domain" description="Amine oxidase" evidence="4">
    <location>
        <begin position="14"/>
        <end position="533"/>
    </location>
</feature>
<reference evidence="5 6" key="1">
    <citation type="submission" date="2019-02" db="EMBL/GenBank/DDBJ databases">
        <title>Deep-cultivation of Planctomycetes and their phenomic and genomic characterization uncovers novel biology.</title>
        <authorList>
            <person name="Wiegand S."/>
            <person name="Jogler M."/>
            <person name="Boedeker C."/>
            <person name="Pinto D."/>
            <person name="Vollmers J."/>
            <person name="Rivas-Marin E."/>
            <person name="Kohn T."/>
            <person name="Peeters S.H."/>
            <person name="Heuer A."/>
            <person name="Rast P."/>
            <person name="Oberbeckmann S."/>
            <person name="Bunk B."/>
            <person name="Jeske O."/>
            <person name="Meyerdierks A."/>
            <person name="Storesund J.E."/>
            <person name="Kallscheuer N."/>
            <person name="Luecker S."/>
            <person name="Lage O.M."/>
            <person name="Pohl T."/>
            <person name="Merkel B.J."/>
            <person name="Hornburger P."/>
            <person name="Mueller R.-W."/>
            <person name="Bruemmer F."/>
            <person name="Labrenz M."/>
            <person name="Spormann A.M."/>
            <person name="Op den Camp H."/>
            <person name="Overmann J."/>
            <person name="Amann R."/>
            <person name="Jetten M.S.M."/>
            <person name="Mascher T."/>
            <person name="Medema M.H."/>
            <person name="Devos D.P."/>
            <person name="Kaster A.-K."/>
            <person name="Ovreas L."/>
            <person name="Rohde M."/>
            <person name="Galperin M.Y."/>
            <person name="Jogler C."/>
        </authorList>
    </citation>
    <scope>NUCLEOTIDE SEQUENCE [LARGE SCALE GENOMIC DNA]</scope>
    <source>
        <strain evidence="5 6">Mal4</strain>
    </source>
</reference>
<keyword evidence="6" id="KW-1185">Reference proteome</keyword>
<sequence>MVYDCIVIGAGHNGLVCAHDLARAGQKVLVLERRDVVGGCCVTEELWPGWHVSTAAYVVSLLLPEIERDMELARHGYQVLPRSPSSFTPFEDGRSLLLGADAAANHKAIEQFSLRDAARYADYEELLTQVAERLEPLLVQTPPRLGIPAPGGRSWSLSQRLGDAKQVLGLLDAFRDLGDDFGEAVRLLTGSATDMLDHWFESDELKGTLATDAIIGTFQPPSSPGTAYVLLHHVMGQAGGARGVWGYVRGGMGALTAAMAASARQRGVEIRTGAAVEEILVRKGRVRGVRLAGGEEIPCRAVASSADACWTFETLLPADHLPAAFLSSVRRIDYVSASMKINLAVRELPDFTCCPGNEEPGPQHRGTIHINALPEMIERAYDDAKYGTSSQRPIIEMTIPTSVDDTIAPPGHHILSLFVQYAPYKLAEGTWDDQKEAFADRCLDEIARYAPNVPDSVVHRQVLSPVDLERTFGLTGGNIFQGAMSLPQLFTMRPVPGWSDYRTPVQGLYLCGSAAHPGGGVMGAAGRNAAVAIRADR</sequence>
<dbReference type="AlphaFoldDB" id="A0A517ZGF3"/>
<evidence type="ECO:0000256" key="2">
    <source>
        <dbReference type="ARBA" id="ARBA00038825"/>
    </source>
</evidence>
<protein>
    <recommendedName>
        <fullName evidence="3">Pyridine nucleotide-disulfide oxidoreductase domain-containing protein 2</fullName>
    </recommendedName>
</protein>
<dbReference type="Proteomes" id="UP000320496">
    <property type="component" value="Chromosome"/>
</dbReference>
<name>A0A517ZGF3_9PLAN</name>
<evidence type="ECO:0000313" key="6">
    <source>
        <dbReference type="Proteomes" id="UP000320496"/>
    </source>
</evidence>
<dbReference type="SUPFAM" id="SSF51905">
    <property type="entry name" value="FAD/NAD(P)-binding domain"/>
    <property type="match status" value="1"/>
</dbReference>
<proteinExistence type="predicted"/>
<gene>
    <name evidence="5" type="primary">carA2</name>
    <name evidence="5" type="ORF">Mal4_58900</name>
</gene>
<accession>A0A517ZGF3</accession>
<dbReference type="InterPro" id="IPR036188">
    <property type="entry name" value="FAD/NAD-bd_sf"/>
</dbReference>
<dbReference type="Pfam" id="PF01593">
    <property type="entry name" value="Amino_oxidase"/>
    <property type="match status" value="1"/>
</dbReference>
<dbReference type="EMBL" id="CP036275">
    <property type="protein sequence ID" value="QDU41522.1"/>
    <property type="molecule type" value="Genomic_DNA"/>
</dbReference>
<evidence type="ECO:0000256" key="3">
    <source>
        <dbReference type="ARBA" id="ARBA00040298"/>
    </source>
</evidence>
<dbReference type="KEGG" id="mri:Mal4_58900"/>
<keyword evidence="5" id="KW-0560">Oxidoreductase</keyword>
<dbReference type="GO" id="GO:0016491">
    <property type="term" value="F:oxidoreductase activity"/>
    <property type="evidence" value="ECO:0007669"/>
    <property type="project" value="UniProtKB-KW"/>
</dbReference>